<reference evidence="1" key="3">
    <citation type="submission" date="2025-09" db="UniProtKB">
        <authorList>
            <consortium name="Ensembl"/>
        </authorList>
    </citation>
    <scope>IDENTIFICATION</scope>
</reference>
<organism evidence="1 2">
    <name type="scientific">Amphiprion ocellaris</name>
    <name type="common">Clown anemonefish</name>
    <dbReference type="NCBI Taxonomy" id="80972"/>
    <lineage>
        <taxon>Eukaryota</taxon>
        <taxon>Metazoa</taxon>
        <taxon>Chordata</taxon>
        <taxon>Craniata</taxon>
        <taxon>Vertebrata</taxon>
        <taxon>Euteleostomi</taxon>
        <taxon>Actinopterygii</taxon>
        <taxon>Neopterygii</taxon>
        <taxon>Teleostei</taxon>
        <taxon>Neoteleostei</taxon>
        <taxon>Acanthomorphata</taxon>
        <taxon>Ovalentaria</taxon>
        <taxon>Pomacentridae</taxon>
        <taxon>Amphiprion</taxon>
    </lineage>
</organism>
<accession>A0A3Q1CQH6</accession>
<name>A0A3Q1CQH6_AMPOC</name>
<proteinExistence type="predicted"/>
<evidence type="ECO:0000313" key="1">
    <source>
        <dbReference type="Ensembl" id="ENSAOCP00000030227.2"/>
    </source>
</evidence>
<dbReference type="AlphaFoldDB" id="A0A3Q1CQH6"/>
<dbReference type="Ensembl" id="ENSAOCT00000032173.2">
    <property type="protein sequence ID" value="ENSAOCP00000030227.2"/>
    <property type="gene ID" value="ENSAOCG00000021057.2"/>
</dbReference>
<dbReference type="Proteomes" id="UP001501940">
    <property type="component" value="Chromosome 13"/>
</dbReference>
<reference evidence="1 2" key="1">
    <citation type="submission" date="2022-01" db="EMBL/GenBank/DDBJ databases">
        <title>A chromosome-scale genome assembly of the false clownfish, Amphiprion ocellaris.</title>
        <authorList>
            <person name="Ryu T."/>
        </authorList>
    </citation>
    <scope>NUCLEOTIDE SEQUENCE [LARGE SCALE GENOMIC DNA]</scope>
</reference>
<evidence type="ECO:0000313" key="2">
    <source>
        <dbReference type="Proteomes" id="UP001501940"/>
    </source>
</evidence>
<keyword evidence="2" id="KW-1185">Reference proteome</keyword>
<protein>
    <submittedName>
        <fullName evidence="1">Uncharacterized protein</fullName>
    </submittedName>
</protein>
<sequence length="68" mass="7819">LKVENDQSRRKSKKRTLHLVKLHGVSAYPPLPAYSISNPTRTDGMESDLLDWIAPSSDLYTQPICHRW</sequence>
<reference evidence="1" key="2">
    <citation type="submission" date="2025-08" db="UniProtKB">
        <authorList>
            <consortium name="Ensembl"/>
        </authorList>
    </citation>
    <scope>IDENTIFICATION</scope>
</reference>